<dbReference type="Proteomes" id="UP001165667">
    <property type="component" value="Unassembled WGS sequence"/>
</dbReference>
<evidence type="ECO:0000313" key="3">
    <source>
        <dbReference type="Proteomes" id="UP001165667"/>
    </source>
</evidence>
<feature type="signal peptide" evidence="1">
    <location>
        <begin position="1"/>
        <end position="23"/>
    </location>
</feature>
<dbReference type="EMBL" id="JAMOIM010000016">
    <property type="protein sequence ID" value="MCW6510503.1"/>
    <property type="molecule type" value="Genomic_DNA"/>
</dbReference>
<keyword evidence="1" id="KW-0732">Signal</keyword>
<dbReference type="RefSeq" id="WP_282586882.1">
    <property type="nucleotide sequence ID" value="NZ_JAMOIM010000016.1"/>
</dbReference>
<organism evidence="2 3">
    <name type="scientific">Lichenifustis flavocetrariae</name>
    <dbReference type="NCBI Taxonomy" id="2949735"/>
    <lineage>
        <taxon>Bacteria</taxon>
        <taxon>Pseudomonadati</taxon>
        <taxon>Pseudomonadota</taxon>
        <taxon>Alphaproteobacteria</taxon>
        <taxon>Hyphomicrobiales</taxon>
        <taxon>Lichenihabitantaceae</taxon>
        <taxon>Lichenifustis</taxon>
    </lineage>
</organism>
<evidence type="ECO:0000256" key="1">
    <source>
        <dbReference type="SAM" id="SignalP"/>
    </source>
</evidence>
<sequence>MRRSIISVAILAVLAGLSAPAMAQNPTAAGAASGAATGGRVAGPVGSFVGGVTGAAVGTAGGIVDAVTSPFRPRHRYEGRRMRRTTCVTRPNGTRRCRTVRY</sequence>
<evidence type="ECO:0008006" key="4">
    <source>
        <dbReference type="Google" id="ProtNLM"/>
    </source>
</evidence>
<evidence type="ECO:0000313" key="2">
    <source>
        <dbReference type="EMBL" id="MCW6510503.1"/>
    </source>
</evidence>
<dbReference type="AlphaFoldDB" id="A0AA42CKE7"/>
<name>A0AA42CKE7_9HYPH</name>
<gene>
    <name evidence="2" type="ORF">M8523_21020</name>
</gene>
<feature type="chain" id="PRO_5041204322" description="Glycine zipper domain-containing protein" evidence="1">
    <location>
        <begin position="24"/>
        <end position="102"/>
    </location>
</feature>
<reference evidence="2" key="1">
    <citation type="submission" date="2022-05" db="EMBL/GenBank/DDBJ databases">
        <authorList>
            <person name="Pankratov T."/>
        </authorList>
    </citation>
    <scope>NUCLEOTIDE SEQUENCE</scope>
    <source>
        <strain evidence="2">BP6-180914</strain>
    </source>
</reference>
<keyword evidence="3" id="KW-1185">Reference proteome</keyword>
<comment type="caution">
    <text evidence="2">The sequence shown here is derived from an EMBL/GenBank/DDBJ whole genome shotgun (WGS) entry which is preliminary data.</text>
</comment>
<protein>
    <recommendedName>
        <fullName evidence="4">Glycine zipper domain-containing protein</fullName>
    </recommendedName>
</protein>
<accession>A0AA42CKE7</accession>
<proteinExistence type="predicted"/>